<comment type="caution">
    <text evidence="1">The sequence shown here is derived from an EMBL/GenBank/DDBJ whole genome shotgun (WGS) entry which is preliminary data.</text>
</comment>
<proteinExistence type="predicted"/>
<name>A0A6A5FM63_PERFL</name>
<reference evidence="1 2" key="1">
    <citation type="submission" date="2019-06" db="EMBL/GenBank/DDBJ databases">
        <title>A chromosome-scale genome assembly of the European perch, Perca fluviatilis.</title>
        <authorList>
            <person name="Roques C."/>
            <person name="Zahm M."/>
            <person name="Cabau C."/>
            <person name="Klopp C."/>
            <person name="Bouchez O."/>
            <person name="Donnadieu C."/>
            <person name="Kuhl H."/>
            <person name="Gislard M."/>
            <person name="Guendouz S."/>
            <person name="Journot L."/>
            <person name="Haffray P."/>
            <person name="Bestin A."/>
            <person name="Morvezen R."/>
            <person name="Feron R."/>
            <person name="Wen M."/>
            <person name="Jouanno E."/>
            <person name="Herpin A."/>
            <person name="Schartl M."/>
            <person name="Postlethwait J."/>
            <person name="Schaerlinger B."/>
            <person name="Chardard D."/>
            <person name="Lecocq T."/>
            <person name="Poncet C."/>
            <person name="Jaffrelo L."/>
            <person name="Lampietro C."/>
            <person name="Guiguen Y."/>
        </authorList>
    </citation>
    <scope>NUCLEOTIDE SEQUENCE [LARGE SCALE GENOMIC DNA]</scope>
    <source>
        <tissue evidence="1">Blood</tissue>
    </source>
</reference>
<gene>
    <name evidence="1" type="ORF">PFLUV_G00056760</name>
</gene>
<evidence type="ECO:0000313" key="2">
    <source>
        <dbReference type="Proteomes" id="UP000465112"/>
    </source>
</evidence>
<keyword evidence="2" id="KW-1185">Reference proteome</keyword>
<dbReference type="Proteomes" id="UP000465112">
    <property type="component" value="Chromosome 5"/>
</dbReference>
<protein>
    <submittedName>
        <fullName evidence="1">Uncharacterized protein</fullName>
    </submittedName>
</protein>
<dbReference type="EMBL" id="VHII01000005">
    <property type="protein sequence ID" value="KAF1390312.1"/>
    <property type="molecule type" value="Genomic_DNA"/>
</dbReference>
<dbReference type="AlphaFoldDB" id="A0A6A5FM63"/>
<sequence>MAQPLLNFFLCDRASTLRPTFRVSFVSFVPLLFPYQLNANHTTRQGCCCCSWCCRAVNHTVIIGLILSQDILWRDGAIMGWVAHPITCGPKQSLPPCTPSPKT</sequence>
<organism evidence="1 2">
    <name type="scientific">Perca fluviatilis</name>
    <name type="common">European perch</name>
    <dbReference type="NCBI Taxonomy" id="8168"/>
    <lineage>
        <taxon>Eukaryota</taxon>
        <taxon>Metazoa</taxon>
        <taxon>Chordata</taxon>
        <taxon>Craniata</taxon>
        <taxon>Vertebrata</taxon>
        <taxon>Euteleostomi</taxon>
        <taxon>Actinopterygii</taxon>
        <taxon>Neopterygii</taxon>
        <taxon>Teleostei</taxon>
        <taxon>Neoteleostei</taxon>
        <taxon>Acanthomorphata</taxon>
        <taxon>Eupercaria</taxon>
        <taxon>Perciformes</taxon>
        <taxon>Percoidei</taxon>
        <taxon>Percidae</taxon>
        <taxon>Percinae</taxon>
        <taxon>Perca</taxon>
    </lineage>
</organism>
<evidence type="ECO:0000313" key="1">
    <source>
        <dbReference type="EMBL" id="KAF1390312.1"/>
    </source>
</evidence>
<accession>A0A6A5FM63</accession>